<feature type="compositionally biased region" description="Basic and acidic residues" evidence="1">
    <location>
        <begin position="124"/>
        <end position="138"/>
    </location>
</feature>
<dbReference type="EMBL" id="JAZHYN010000001">
    <property type="protein sequence ID" value="MEF3364986.1"/>
    <property type="molecule type" value="Genomic_DNA"/>
</dbReference>
<protein>
    <submittedName>
        <fullName evidence="3">DnaJ domain-containing protein</fullName>
    </submittedName>
</protein>
<dbReference type="InterPro" id="IPR036869">
    <property type="entry name" value="J_dom_sf"/>
</dbReference>
<accession>A0ABU7XC77</accession>
<dbReference type="SUPFAM" id="SSF46565">
    <property type="entry name" value="Chaperone J-domain"/>
    <property type="match status" value="1"/>
</dbReference>
<evidence type="ECO:0000313" key="3">
    <source>
        <dbReference type="EMBL" id="MEF3364986.1"/>
    </source>
</evidence>
<gene>
    <name evidence="3" type="ORF">V3H18_00395</name>
</gene>
<comment type="caution">
    <text evidence="3">The sequence shown here is derived from an EMBL/GenBank/DDBJ whole genome shotgun (WGS) entry which is preliminary data.</text>
</comment>
<feature type="domain" description="J" evidence="2">
    <location>
        <begin position="44"/>
        <end position="108"/>
    </location>
</feature>
<dbReference type="Pfam" id="PF00226">
    <property type="entry name" value="DnaJ"/>
    <property type="match status" value="1"/>
</dbReference>
<dbReference type="PROSITE" id="PS50076">
    <property type="entry name" value="DNAJ_2"/>
    <property type="match status" value="1"/>
</dbReference>
<evidence type="ECO:0000313" key="4">
    <source>
        <dbReference type="Proteomes" id="UP001350748"/>
    </source>
</evidence>
<name>A0ABU7XC77_9HYPH</name>
<reference evidence="3 4" key="1">
    <citation type="submission" date="2024-02" db="EMBL/GenBank/DDBJ databases">
        <authorList>
            <person name="Grouzdev D."/>
        </authorList>
    </citation>
    <scope>NUCLEOTIDE SEQUENCE [LARGE SCALE GENOMIC DNA]</scope>
    <source>
        <strain evidence="3 4">9N</strain>
    </source>
</reference>
<sequence>MLRVVAKEGDALKTFAGRLEKSPEELQEAAAFYLEQVVLAPGADSYRVLGTQRHASAADLRQNLALLCKWLHSDICEDLARSVFFLRVTQAWNDLKTPERRAAYDAALGLEAASNAASRASQTKGDKKNAKGDAAGRESRRRKHREEGRSRRMVHPGIAGPRGLWRFILSGLGWRVR</sequence>
<evidence type="ECO:0000259" key="2">
    <source>
        <dbReference type="PROSITE" id="PS50076"/>
    </source>
</evidence>
<dbReference type="Proteomes" id="UP001350748">
    <property type="component" value="Unassembled WGS sequence"/>
</dbReference>
<dbReference type="Gene3D" id="1.10.287.110">
    <property type="entry name" value="DnaJ domain"/>
    <property type="match status" value="1"/>
</dbReference>
<dbReference type="InterPro" id="IPR001623">
    <property type="entry name" value="DnaJ_domain"/>
</dbReference>
<keyword evidence="4" id="KW-1185">Reference proteome</keyword>
<evidence type="ECO:0000256" key="1">
    <source>
        <dbReference type="SAM" id="MobiDB-lite"/>
    </source>
</evidence>
<feature type="region of interest" description="Disordered" evidence="1">
    <location>
        <begin position="115"/>
        <end position="155"/>
    </location>
</feature>
<organism evidence="3 4">
    <name type="scientific">Methylocystis borbori</name>
    <dbReference type="NCBI Taxonomy" id="3118750"/>
    <lineage>
        <taxon>Bacteria</taxon>
        <taxon>Pseudomonadati</taxon>
        <taxon>Pseudomonadota</taxon>
        <taxon>Alphaproteobacteria</taxon>
        <taxon>Hyphomicrobiales</taxon>
        <taxon>Methylocystaceae</taxon>
        <taxon>Methylocystis</taxon>
    </lineage>
</organism>
<proteinExistence type="predicted"/>